<gene>
    <name evidence="2" type="ORF">KK1_028748</name>
</gene>
<feature type="compositionally biased region" description="Basic residues" evidence="1">
    <location>
        <begin position="126"/>
        <end position="138"/>
    </location>
</feature>
<feature type="compositionally biased region" description="Basic and acidic residues" evidence="1">
    <location>
        <begin position="158"/>
        <end position="167"/>
    </location>
</feature>
<dbReference type="PANTHER" id="PTHR35317">
    <property type="entry name" value="OS04G0629600 PROTEIN"/>
    <property type="match status" value="1"/>
</dbReference>
<dbReference type="Proteomes" id="UP000075243">
    <property type="component" value="Unassembled WGS sequence"/>
</dbReference>
<keyword evidence="3" id="KW-1185">Reference proteome</keyword>
<evidence type="ECO:0000313" key="2">
    <source>
        <dbReference type="EMBL" id="KYP49552.1"/>
    </source>
</evidence>
<protein>
    <recommendedName>
        <fullName evidence="4">Retrovirus-related Pol polyprotein from transposon TNT 1-94</fullName>
    </recommendedName>
</protein>
<dbReference type="PANTHER" id="PTHR35317:SF27">
    <property type="entry name" value="RETROVIRUS-RELATED POL POLYPROTEIN FROM TRANSPOSON TNT 1-94"/>
    <property type="match status" value="1"/>
</dbReference>
<feature type="compositionally biased region" description="Polar residues" evidence="1">
    <location>
        <begin position="112"/>
        <end position="122"/>
    </location>
</feature>
<accession>A0A151S423</accession>
<dbReference type="Pfam" id="PF14223">
    <property type="entry name" value="Retrotran_gag_2"/>
    <property type="match status" value="1"/>
</dbReference>
<reference evidence="2" key="1">
    <citation type="journal article" date="2012" name="Nat. Biotechnol.">
        <title>Draft genome sequence of pigeonpea (Cajanus cajan), an orphan legume crop of resource-poor farmers.</title>
        <authorList>
            <person name="Varshney R.K."/>
            <person name="Chen W."/>
            <person name="Li Y."/>
            <person name="Bharti A.K."/>
            <person name="Saxena R.K."/>
            <person name="Schlueter J.A."/>
            <person name="Donoghue M.T."/>
            <person name="Azam S."/>
            <person name="Fan G."/>
            <person name="Whaley A.M."/>
            <person name="Farmer A.D."/>
            <person name="Sheridan J."/>
            <person name="Iwata A."/>
            <person name="Tuteja R."/>
            <person name="Penmetsa R.V."/>
            <person name="Wu W."/>
            <person name="Upadhyaya H.D."/>
            <person name="Yang S.P."/>
            <person name="Shah T."/>
            <person name="Saxena K.B."/>
            <person name="Michael T."/>
            <person name="McCombie W.R."/>
            <person name="Yang B."/>
            <person name="Zhang G."/>
            <person name="Yang H."/>
            <person name="Wang J."/>
            <person name="Spillane C."/>
            <person name="Cook D.R."/>
            <person name="May G.D."/>
            <person name="Xu X."/>
            <person name="Jackson S.A."/>
        </authorList>
    </citation>
    <scope>NUCLEOTIDE SEQUENCE [LARGE SCALE GENOMIC DNA]</scope>
</reference>
<dbReference type="AlphaFoldDB" id="A0A151S423"/>
<feature type="compositionally biased region" description="Polar residues" evidence="1">
    <location>
        <begin position="146"/>
        <end position="156"/>
    </location>
</feature>
<proteinExistence type="predicted"/>
<dbReference type="Gramene" id="C.cajan_26912.t">
    <property type="protein sequence ID" value="C.cajan_26912.t"/>
    <property type="gene ID" value="C.cajan_26912"/>
</dbReference>
<dbReference type="EMBL" id="KQ483474">
    <property type="protein sequence ID" value="KYP49552.1"/>
    <property type="molecule type" value="Genomic_DNA"/>
</dbReference>
<sequence>MKKKYQGSSRVKHAQLQALRRDFEVLQMKEGESIIDYMGIANNMQFHAKKMNDIAIVEKILRSLTPKFDYVVCSIEESTDIDDLSLDELQISLLVHEEKMKKISTMKEQALKASTNAPSNNSRGTGRGRGRGRGHGGHGNRDFNKNSKGNNDQFQGNDRGRDHNRMI</sequence>
<evidence type="ECO:0000313" key="3">
    <source>
        <dbReference type="Proteomes" id="UP000075243"/>
    </source>
</evidence>
<feature type="region of interest" description="Disordered" evidence="1">
    <location>
        <begin position="107"/>
        <end position="167"/>
    </location>
</feature>
<evidence type="ECO:0008006" key="4">
    <source>
        <dbReference type="Google" id="ProtNLM"/>
    </source>
</evidence>
<name>A0A151S423_CAJCA</name>
<evidence type="ECO:0000256" key="1">
    <source>
        <dbReference type="SAM" id="MobiDB-lite"/>
    </source>
</evidence>
<dbReference type="OMA" id="FMEFAND"/>
<organism evidence="2 3">
    <name type="scientific">Cajanus cajan</name>
    <name type="common">Pigeon pea</name>
    <name type="synonym">Cajanus indicus</name>
    <dbReference type="NCBI Taxonomy" id="3821"/>
    <lineage>
        <taxon>Eukaryota</taxon>
        <taxon>Viridiplantae</taxon>
        <taxon>Streptophyta</taxon>
        <taxon>Embryophyta</taxon>
        <taxon>Tracheophyta</taxon>
        <taxon>Spermatophyta</taxon>
        <taxon>Magnoliopsida</taxon>
        <taxon>eudicotyledons</taxon>
        <taxon>Gunneridae</taxon>
        <taxon>Pentapetalae</taxon>
        <taxon>rosids</taxon>
        <taxon>fabids</taxon>
        <taxon>Fabales</taxon>
        <taxon>Fabaceae</taxon>
        <taxon>Papilionoideae</taxon>
        <taxon>50 kb inversion clade</taxon>
        <taxon>NPAAA clade</taxon>
        <taxon>indigoferoid/millettioid clade</taxon>
        <taxon>Phaseoleae</taxon>
        <taxon>Cajanus</taxon>
    </lineage>
</organism>